<keyword evidence="4 7" id="KW-1133">Transmembrane helix</keyword>
<evidence type="ECO:0000256" key="5">
    <source>
        <dbReference type="ARBA" id="ARBA00023136"/>
    </source>
</evidence>
<evidence type="ECO:0000313" key="11">
    <source>
        <dbReference type="Proteomes" id="UP000198407"/>
    </source>
</evidence>
<sequence length="426" mass="48266">MNIPVKSIDTSRQEVLEVKELISGLWDQRAVVLLFTALAVTASIAYVLWATPEYEVESYIRPVAQAELDEFNESGLYVLQPKDALIRVGSSMQSYDVRLSFFRANPQYLAPLQAAGQTLEEAFDKFNEKAFSLESIDPTKSKNLSDSLRFTVRYPQGIDGVGITKDFTNYVVTSEKERVTSGLKILIANRITQVEKNLESKKAGYEAEKDSKIATLLEKDQLKRQLLQDELKALRQQLQSRRQNRIKELDEAITIAKKLGIVKPTTPSTFSDESQARQSNMVRTEVNNQKIPLYFMGQSVLEAERSTLETRRSDDFTEPRIDEIQKELSLLASNREVELLKSRHNPELFLKEIADIRGELTRLQQLNTKFDNLELARVDKIAMEPQSPVKPKKALIVGFGLLFGFLLGLGVAVVRRSVLASQQSRH</sequence>
<evidence type="ECO:0000259" key="8">
    <source>
        <dbReference type="Pfam" id="PF02706"/>
    </source>
</evidence>
<dbReference type="STRING" id="1215104.GCA_000730585_04410"/>
<dbReference type="PANTHER" id="PTHR32309:SF13">
    <property type="entry name" value="FERRIC ENTEROBACTIN TRANSPORT PROTEIN FEPE"/>
    <property type="match status" value="1"/>
</dbReference>
<organism evidence="10 11">
    <name type="scientific">Pseudomonas japonica</name>
    <dbReference type="NCBI Taxonomy" id="256466"/>
    <lineage>
        <taxon>Bacteria</taxon>
        <taxon>Pseudomonadati</taxon>
        <taxon>Pseudomonadota</taxon>
        <taxon>Gammaproteobacteria</taxon>
        <taxon>Pseudomonadales</taxon>
        <taxon>Pseudomonadaceae</taxon>
        <taxon>Pseudomonas</taxon>
    </lineage>
</organism>
<dbReference type="GO" id="GO:0004713">
    <property type="term" value="F:protein tyrosine kinase activity"/>
    <property type="evidence" value="ECO:0007669"/>
    <property type="project" value="TreeGrafter"/>
</dbReference>
<feature type="domain" description="Polysaccharide chain length determinant N-terminal" evidence="8">
    <location>
        <begin position="16"/>
        <end position="84"/>
    </location>
</feature>
<gene>
    <name evidence="10" type="ORF">SAMN05444352_11542</name>
</gene>
<evidence type="ECO:0000256" key="1">
    <source>
        <dbReference type="ARBA" id="ARBA00004651"/>
    </source>
</evidence>
<dbReference type="SUPFAM" id="SSF160355">
    <property type="entry name" value="Bacterial polysaccharide co-polymerase-like"/>
    <property type="match status" value="2"/>
</dbReference>
<dbReference type="GO" id="GO:0005886">
    <property type="term" value="C:plasma membrane"/>
    <property type="evidence" value="ECO:0007669"/>
    <property type="project" value="UniProtKB-SubCell"/>
</dbReference>
<evidence type="ECO:0000256" key="3">
    <source>
        <dbReference type="ARBA" id="ARBA00022692"/>
    </source>
</evidence>
<dbReference type="Proteomes" id="UP000198407">
    <property type="component" value="Unassembled WGS sequence"/>
</dbReference>
<evidence type="ECO:0000256" key="7">
    <source>
        <dbReference type="SAM" id="Phobius"/>
    </source>
</evidence>
<dbReference type="Pfam" id="PF13807">
    <property type="entry name" value="GNVR"/>
    <property type="match status" value="1"/>
</dbReference>
<dbReference type="InterPro" id="IPR032807">
    <property type="entry name" value="GNVR"/>
</dbReference>
<evidence type="ECO:0000256" key="4">
    <source>
        <dbReference type="ARBA" id="ARBA00022989"/>
    </source>
</evidence>
<proteinExistence type="predicted"/>
<keyword evidence="11" id="KW-1185">Reference proteome</keyword>
<name>A0A239HC69_9PSED</name>
<comment type="subcellular location">
    <subcellularLocation>
        <location evidence="1">Cell membrane</location>
        <topology evidence="1">Multi-pass membrane protein</topology>
    </subcellularLocation>
</comment>
<feature type="coiled-coil region" evidence="6">
    <location>
        <begin position="217"/>
        <end position="244"/>
    </location>
</feature>
<dbReference type="RefSeq" id="WP_042122464.1">
    <property type="nucleotide sequence ID" value="NZ_FZOL01000015.1"/>
</dbReference>
<evidence type="ECO:0000256" key="6">
    <source>
        <dbReference type="SAM" id="Coils"/>
    </source>
</evidence>
<evidence type="ECO:0000259" key="9">
    <source>
        <dbReference type="Pfam" id="PF13807"/>
    </source>
</evidence>
<dbReference type="EMBL" id="FZOL01000015">
    <property type="protein sequence ID" value="SNS79026.1"/>
    <property type="molecule type" value="Genomic_DNA"/>
</dbReference>
<reference evidence="11" key="1">
    <citation type="submission" date="2017-06" db="EMBL/GenBank/DDBJ databases">
        <authorList>
            <person name="Varghese N."/>
            <person name="Submissions S."/>
        </authorList>
    </citation>
    <scope>NUCLEOTIDE SEQUENCE [LARGE SCALE GENOMIC DNA]</scope>
    <source>
        <strain evidence="11">DSM 22348</strain>
    </source>
</reference>
<evidence type="ECO:0000256" key="2">
    <source>
        <dbReference type="ARBA" id="ARBA00022475"/>
    </source>
</evidence>
<accession>A0A239HC69</accession>
<dbReference type="Pfam" id="PF02706">
    <property type="entry name" value="Wzz"/>
    <property type="match status" value="1"/>
</dbReference>
<evidence type="ECO:0000313" key="10">
    <source>
        <dbReference type="EMBL" id="SNS79026.1"/>
    </source>
</evidence>
<protein>
    <submittedName>
        <fullName evidence="10">LPS O-antigen chain length determinant protein, WzzB/FepE family</fullName>
    </submittedName>
</protein>
<feature type="transmembrane region" description="Helical" evidence="7">
    <location>
        <begin position="394"/>
        <end position="414"/>
    </location>
</feature>
<feature type="domain" description="Tyrosine-protein kinase G-rich" evidence="9">
    <location>
        <begin position="378"/>
        <end position="416"/>
    </location>
</feature>
<dbReference type="Gene3D" id="3.30.1890.10">
    <property type="entry name" value="FepE-like"/>
    <property type="match status" value="1"/>
</dbReference>
<keyword evidence="6" id="KW-0175">Coiled coil</keyword>
<dbReference type="InterPro" id="IPR003856">
    <property type="entry name" value="LPS_length_determ_N"/>
</dbReference>
<keyword evidence="3 7" id="KW-0812">Transmembrane</keyword>
<dbReference type="InterPro" id="IPR050445">
    <property type="entry name" value="Bact_polysacc_biosynth/exp"/>
</dbReference>
<keyword evidence="2" id="KW-1003">Cell membrane</keyword>
<dbReference type="PANTHER" id="PTHR32309">
    <property type="entry name" value="TYROSINE-PROTEIN KINASE"/>
    <property type="match status" value="1"/>
</dbReference>
<dbReference type="OrthoDB" id="7028163at2"/>
<feature type="transmembrane region" description="Helical" evidence="7">
    <location>
        <begin position="30"/>
        <end position="49"/>
    </location>
</feature>
<keyword evidence="5 7" id="KW-0472">Membrane</keyword>
<dbReference type="AlphaFoldDB" id="A0A239HC69"/>